<evidence type="ECO:0000256" key="3">
    <source>
        <dbReference type="ARBA" id="ARBA00022598"/>
    </source>
</evidence>
<evidence type="ECO:0000313" key="8">
    <source>
        <dbReference type="EMBL" id="CAI8043069.1"/>
    </source>
</evidence>
<dbReference type="InterPro" id="IPR010918">
    <property type="entry name" value="PurM-like_C_dom"/>
</dbReference>
<comment type="caution">
    <text evidence="8">The sequence shown here is derived from an EMBL/GenBank/DDBJ whole genome shotgun (WGS) entry which is preliminary data.</text>
</comment>
<dbReference type="GO" id="GO:0005524">
    <property type="term" value="F:ATP binding"/>
    <property type="evidence" value="ECO:0007669"/>
    <property type="project" value="UniProtKB-KW"/>
</dbReference>
<dbReference type="GO" id="GO:0046084">
    <property type="term" value="P:adenine biosynthetic process"/>
    <property type="evidence" value="ECO:0007669"/>
    <property type="project" value="TreeGrafter"/>
</dbReference>
<feature type="domain" description="PurM-like C-terminal" evidence="7">
    <location>
        <begin position="117"/>
        <end position="174"/>
    </location>
</feature>
<dbReference type="Proteomes" id="UP001174909">
    <property type="component" value="Unassembled WGS sequence"/>
</dbReference>
<comment type="pathway">
    <text evidence="1">Purine metabolism; IMP biosynthesis via de novo pathway; 5-amino-1-(5-phospho-D-ribosyl)imidazole from N(2)-formyl-N(1)-(5-phospho-D-ribosyl)glycinamide: step 2/2.</text>
</comment>
<dbReference type="InterPro" id="IPR004733">
    <property type="entry name" value="PurM_cligase"/>
</dbReference>
<name>A0AA35T886_GEOBA</name>
<reference evidence="8" key="1">
    <citation type="submission" date="2023-03" db="EMBL/GenBank/DDBJ databases">
        <authorList>
            <person name="Steffen K."/>
            <person name="Cardenas P."/>
        </authorList>
    </citation>
    <scope>NUCLEOTIDE SEQUENCE</scope>
</reference>
<dbReference type="GO" id="GO:0004637">
    <property type="term" value="F:phosphoribosylamine-glycine ligase activity"/>
    <property type="evidence" value="ECO:0007669"/>
    <property type="project" value="TreeGrafter"/>
</dbReference>
<sequence length="182" mass="19715">MVASTDGVGTKLKIAAQLGHYEGVGQDLVTLNVNDILTKGARPLFFLDYVAFSAMDEHRLEMLMRGMAWGCREVGCALIGGETAQLPGVYSDADFDLAGFVVGVVERSQLLDGSAIQPGDRLVGIPSSGVHTNGYSLVRQVFNLDNDPEALFRKPDGLGRNLGDELMVRHRAYYPLLEPFLG</sequence>
<proteinExistence type="predicted"/>
<dbReference type="SUPFAM" id="SSF55326">
    <property type="entry name" value="PurM N-terminal domain-like"/>
    <property type="match status" value="1"/>
</dbReference>
<dbReference type="InterPro" id="IPR016188">
    <property type="entry name" value="PurM-like_N"/>
</dbReference>
<evidence type="ECO:0000259" key="7">
    <source>
        <dbReference type="Pfam" id="PF02769"/>
    </source>
</evidence>
<dbReference type="InterPro" id="IPR036676">
    <property type="entry name" value="PurM-like_C_sf"/>
</dbReference>
<dbReference type="AlphaFoldDB" id="A0AA35T886"/>
<organism evidence="8 9">
    <name type="scientific">Geodia barretti</name>
    <name type="common">Barrett's horny sponge</name>
    <dbReference type="NCBI Taxonomy" id="519541"/>
    <lineage>
        <taxon>Eukaryota</taxon>
        <taxon>Metazoa</taxon>
        <taxon>Porifera</taxon>
        <taxon>Demospongiae</taxon>
        <taxon>Heteroscleromorpha</taxon>
        <taxon>Tetractinellida</taxon>
        <taxon>Astrophorina</taxon>
        <taxon>Geodiidae</taxon>
        <taxon>Geodia</taxon>
    </lineage>
</organism>
<dbReference type="Pfam" id="PF00586">
    <property type="entry name" value="AIRS"/>
    <property type="match status" value="1"/>
</dbReference>
<dbReference type="GO" id="GO:0005829">
    <property type="term" value="C:cytosol"/>
    <property type="evidence" value="ECO:0007669"/>
    <property type="project" value="TreeGrafter"/>
</dbReference>
<dbReference type="InterPro" id="IPR036921">
    <property type="entry name" value="PurM-like_N_sf"/>
</dbReference>
<dbReference type="GO" id="GO:0006189">
    <property type="term" value="P:'de novo' IMP biosynthetic process"/>
    <property type="evidence" value="ECO:0007669"/>
    <property type="project" value="InterPro"/>
</dbReference>
<dbReference type="SUPFAM" id="SSF56042">
    <property type="entry name" value="PurM C-terminal domain-like"/>
    <property type="match status" value="1"/>
</dbReference>
<evidence type="ECO:0000259" key="6">
    <source>
        <dbReference type="Pfam" id="PF00586"/>
    </source>
</evidence>
<dbReference type="EMBL" id="CASHTH010003296">
    <property type="protein sequence ID" value="CAI8043069.1"/>
    <property type="molecule type" value="Genomic_DNA"/>
</dbReference>
<evidence type="ECO:0000313" key="9">
    <source>
        <dbReference type="Proteomes" id="UP001174909"/>
    </source>
</evidence>
<dbReference type="Gene3D" id="3.30.1330.10">
    <property type="entry name" value="PurM-like, N-terminal domain"/>
    <property type="match status" value="1"/>
</dbReference>
<evidence type="ECO:0000256" key="1">
    <source>
        <dbReference type="ARBA" id="ARBA00004686"/>
    </source>
</evidence>
<keyword evidence="9" id="KW-1185">Reference proteome</keyword>
<dbReference type="Gene3D" id="3.90.650.10">
    <property type="entry name" value="PurM-like C-terminal domain"/>
    <property type="match status" value="1"/>
</dbReference>
<accession>A0AA35T886</accession>
<dbReference type="Pfam" id="PF02769">
    <property type="entry name" value="AIRS_C"/>
    <property type="match status" value="1"/>
</dbReference>
<keyword evidence="4" id="KW-0547">Nucleotide-binding</keyword>
<protein>
    <recommendedName>
        <fullName evidence="2">phosphoribosylformylglycinamidine cyclo-ligase</fullName>
        <ecNumber evidence="2">6.3.3.1</ecNumber>
    </recommendedName>
</protein>
<keyword evidence="5" id="KW-0067">ATP-binding</keyword>
<dbReference type="PANTHER" id="PTHR10520:SF12">
    <property type="entry name" value="TRIFUNCTIONAL PURINE BIOSYNTHETIC PROTEIN ADENOSINE-3"/>
    <property type="match status" value="1"/>
</dbReference>
<evidence type="ECO:0000256" key="5">
    <source>
        <dbReference type="ARBA" id="ARBA00022840"/>
    </source>
</evidence>
<evidence type="ECO:0000256" key="4">
    <source>
        <dbReference type="ARBA" id="ARBA00022741"/>
    </source>
</evidence>
<evidence type="ECO:0000256" key="2">
    <source>
        <dbReference type="ARBA" id="ARBA00013047"/>
    </source>
</evidence>
<dbReference type="CDD" id="cd02196">
    <property type="entry name" value="PurM"/>
    <property type="match status" value="1"/>
</dbReference>
<dbReference type="GO" id="GO:0004641">
    <property type="term" value="F:phosphoribosylformylglycinamidine cyclo-ligase activity"/>
    <property type="evidence" value="ECO:0007669"/>
    <property type="project" value="UniProtKB-EC"/>
</dbReference>
<feature type="domain" description="PurM-like N-terminal" evidence="6">
    <location>
        <begin position="1"/>
        <end position="105"/>
    </location>
</feature>
<dbReference type="EC" id="6.3.3.1" evidence="2"/>
<dbReference type="PANTHER" id="PTHR10520">
    <property type="entry name" value="TRIFUNCTIONAL PURINE BIOSYNTHETIC PROTEIN ADENOSINE-3-RELATED"/>
    <property type="match status" value="1"/>
</dbReference>
<gene>
    <name evidence="8" type="ORF">GBAR_LOCUS23895</name>
</gene>
<keyword evidence="3" id="KW-0436">Ligase</keyword>